<sequence>MPKQATPEPSPRKKTARETRATKPRTLAIDIGGSGLKALVLDPQGKALDERQRVKTPRPATPKSVLSALEKLIQPLGGFERVSVGFPGVVEEGVTRTAPNLHPDWAGFDLEGALHKLTRRPVRVLNDAGVQGFGVIEGRGVEMVLTLGTGMGCALYVDGKYVPNLELAHHPLQGKKTYEDYVGQAALERVGKKKWNKHVRKVLDQIQPIWNPRKIYVGGGNARLLDFTLPKNTTVTDNVAGLLGGFALWKNEPVQQ</sequence>
<reference evidence="2 3" key="1">
    <citation type="submission" date="2017-06" db="EMBL/GenBank/DDBJ databases">
        <authorList>
            <person name="Kim H.J."/>
            <person name="Triplett B.A."/>
        </authorList>
    </citation>
    <scope>NUCLEOTIDE SEQUENCE [LARGE SCALE GENOMIC DNA]</scope>
    <source>
        <strain evidence="2 3">DSM 14713</strain>
    </source>
</reference>
<dbReference type="PANTHER" id="PTHR18964">
    <property type="entry name" value="ROK (REPRESSOR, ORF, KINASE) FAMILY"/>
    <property type="match status" value="1"/>
</dbReference>
<dbReference type="OrthoDB" id="9810372at2"/>
<dbReference type="InterPro" id="IPR000600">
    <property type="entry name" value="ROK"/>
</dbReference>
<dbReference type="CDD" id="cd24058">
    <property type="entry name" value="ASKHA_NBD_ROK_PPGK"/>
    <property type="match status" value="1"/>
</dbReference>
<dbReference type="RefSeq" id="WP_095979646.1">
    <property type="nucleotide sequence ID" value="NZ_CP022163.1"/>
</dbReference>
<name>A0A250IJE3_9BACT</name>
<dbReference type="Proteomes" id="UP000217289">
    <property type="component" value="Chromosome"/>
</dbReference>
<dbReference type="EMBL" id="CP022163">
    <property type="protein sequence ID" value="ATB31302.1"/>
    <property type="molecule type" value="Genomic_DNA"/>
</dbReference>
<feature type="region of interest" description="Disordered" evidence="1">
    <location>
        <begin position="1"/>
        <end position="25"/>
    </location>
</feature>
<dbReference type="AlphaFoldDB" id="A0A250IJE3"/>
<evidence type="ECO:0000256" key="1">
    <source>
        <dbReference type="SAM" id="MobiDB-lite"/>
    </source>
</evidence>
<gene>
    <name evidence="2" type="ORF">MEBOL_004764</name>
</gene>
<dbReference type="Gene3D" id="3.30.420.40">
    <property type="match status" value="2"/>
</dbReference>
<dbReference type="KEGG" id="mbd:MEBOL_004764"/>
<keyword evidence="3" id="KW-1185">Reference proteome</keyword>
<dbReference type="Pfam" id="PF00480">
    <property type="entry name" value="ROK"/>
    <property type="match status" value="1"/>
</dbReference>
<proteinExistence type="predicted"/>
<accession>A0A250IJE3</accession>
<organism evidence="2 3">
    <name type="scientific">Melittangium boletus DSM 14713</name>
    <dbReference type="NCBI Taxonomy" id="1294270"/>
    <lineage>
        <taxon>Bacteria</taxon>
        <taxon>Pseudomonadati</taxon>
        <taxon>Myxococcota</taxon>
        <taxon>Myxococcia</taxon>
        <taxon>Myxococcales</taxon>
        <taxon>Cystobacterineae</taxon>
        <taxon>Archangiaceae</taxon>
        <taxon>Melittangium</taxon>
    </lineage>
</organism>
<protein>
    <submittedName>
        <fullName evidence="2">Chromosome partitioning protein ParA</fullName>
    </submittedName>
</protein>
<dbReference type="InterPro" id="IPR043129">
    <property type="entry name" value="ATPase_NBD"/>
</dbReference>
<dbReference type="SUPFAM" id="SSF53067">
    <property type="entry name" value="Actin-like ATPase domain"/>
    <property type="match status" value="1"/>
</dbReference>
<evidence type="ECO:0000313" key="2">
    <source>
        <dbReference type="EMBL" id="ATB31302.1"/>
    </source>
</evidence>
<evidence type="ECO:0000313" key="3">
    <source>
        <dbReference type="Proteomes" id="UP000217289"/>
    </source>
</evidence>